<keyword evidence="2" id="KW-1185">Reference proteome</keyword>
<organism evidence="1 2">
    <name type="scientific">Chondrus crispus</name>
    <name type="common">Carrageen Irish moss</name>
    <name type="synonym">Polymorpha crispa</name>
    <dbReference type="NCBI Taxonomy" id="2769"/>
    <lineage>
        <taxon>Eukaryota</taxon>
        <taxon>Rhodophyta</taxon>
        <taxon>Florideophyceae</taxon>
        <taxon>Rhodymeniophycidae</taxon>
        <taxon>Gigartinales</taxon>
        <taxon>Gigartinaceae</taxon>
        <taxon>Chondrus</taxon>
    </lineage>
</organism>
<dbReference type="OMA" id="WYKEDAL"/>
<dbReference type="PhylomeDB" id="R7QAP0"/>
<dbReference type="RefSeq" id="XP_005714334.1">
    <property type="nucleotide sequence ID" value="XM_005714277.1"/>
</dbReference>
<accession>R7QAP0</accession>
<dbReference type="KEGG" id="ccp:CHC_T00002880001"/>
<sequence>MFSEWTATTAASTHSDSVLEHPVGGAAGIVDALVHAVQRNASVVRTSAPVDKILVEGAGDARRAVGVRLKSGEKVMAKEGVISNVSSLDFPSLFSDEAREPTAAKSADTPMCPSFMHLHLAIELTPAVRAKIPYALEANYVSVEDWSRGIASPDNVVLVSVPTVLEPGRAPDGFAVVHAYTPATEPYAAWAGLRPGTAAYDAKKAERSAVLWRAVARIFGQDVRDLAHVKLVGTPRTHERFLNRKFGSYGPMVDAAQSPLTLPLPQSTTAIHGVWSVGDSAFPGIGVPATAASAWLAANAFGDVREHAAILKNIGL</sequence>
<dbReference type="AlphaFoldDB" id="R7QAP0"/>
<dbReference type="EMBL" id="HG001695">
    <property type="protein sequence ID" value="CDF34515.1"/>
    <property type="molecule type" value="Genomic_DNA"/>
</dbReference>
<dbReference type="OrthoDB" id="4720at2759"/>
<dbReference type="PANTHER" id="PTHR46313">
    <property type="match status" value="1"/>
</dbReference>
<dbReference type="SUPFAM" id="SSF51905">
    <property type="entry name" value="FAD/NAD(P)-binding domain"/>
    <property type="match status" value="1"/>
</dbReference>
<dbReference type="GO" id="GO:0016116">
    <property type="term" value="P:carotenoid metabolic process"/>
    <property type="evidence" value="ECO:0007669"/>
    <property type="project" value="InterPro"/>
</dbReference>
<evidence type="ECO:0000313" key="2">
    <source>
        <dbReference type="Proteomes" id="UP000012073"/>
    </source>
</evidence>
<gene>
    <name evidence="1" type="ORF">CHC_T00002880001</name>
</gene>
<dbReference type="STRING" id="2769.R7QAP0"/>
<reference evidence="2" key="1">
    <citation type="journal article" date="2013" name="Proc. Natl. Acad. Sci. U.S.A.">
        <title>Genome structure and metabolic features in the red seaweed Chondrus crispus shed light on evolution of the Archaeplastida.</title>
        <authorList>
            <person name="Collen J."/>
            <person name="Porcel B."/>
            <person name="Carre W."/>
            <person name="Ball S.G."/>
            <person name="Chaparro C."/>
            <person name="Tonon T."/>
            <person name="Barbeyron T."/>
            <person name="Michel G."/>
            <person name="Noel B."/>
            <person name="Valentin K."/>
            <person name="Elias M."/>
            <person name="Artiguenave F."/>
            <person name="Arun A."/>
            <person name="Aury J.M."/>
            <person name="Barbosa-Neto J.F."/>
            <person name="Bothwell J.H."/>
            <person name="Bouget F.Y."/>
            <person name="Brillet L."/>
            <person name="Cabello-Hurtado F."/>
            <person name="Capella-Gutierrez S."/>
            <person name="Charrier B."/>
            <person name="Cladiere L."/>
            <person name="Cock J.M."/>
            <person name="Coelho S.M."/>
            <person name="Colleoni C."/>
            <person name="Czjzek M."/>
            <person name="Da Silva C."/>
            <person name="Delage L."/>
            <person name="Denoeud F."/>
            <person name="Deschamps P."/>
            <person name="Dittami S.M."/>
            <person name="Gabaldon T."/>
            <person name="Gachon C.M."/>
            <person name="Groisillier A."/>
            <person name="Herve C."/>
            <person name="Jabbari K."/>
            <person name="Katinka M."/>
            <person name="Kloareg B."/>
            <person name="Kowalczyk N."/>
            <person name="Labadie K."/>
            <person name="Leblanc C."/>
            <person name="Lopez P.J."/>
            <person name="McLachlan D.H."/>
            <person name="Meslet-Cladiere L."/>
            <person name="Moustafa A."/>
            <person name="Nehr Z."/>
            <person name="Nyvall Collen P."/>
            <person name="Panaud O."/>
            <person name="Partensky F."/>
            <person name="Poulain J."/>
            <person name="Rensing S.A."/>
            <person name="Rousvoal S."/>
            <person name="Samson G."/>
            <person name="Symeonidi A."/>
            <person name="Weissenbach J."/>
            <person name="Zambounis A."/>
            <person name="Wincker P."/>
            <person name="Boyen C."/>
        </authorList>
    </citation>
    <scope>NUCLEOTIDE SEQUENCE [LARGE SCALE GENOMIC DNA]</scope>
    <source>
        <strain evidence="2">cv. Stackhouse</strain>
    </source>
</reference>
<dbReference type="Proteomes" id="UP000012073">
    <property type="component" value="Unassembled WGS sequence"/>
</dbReference>
<evidence type="ECO:0000313" key="1">
    <source>
        <dbReference type="EMBL" id="CDF34515.1"/>
    </source>
</evidence>
<dbReference type="PANTHER" id="PTHR46313:SF3">
    <property type="entry name" value="PROLYCOPENE ISOMERASE, CHLOROPLASTIC"/>
    <property type="match status" value="1"/>
</dbReference>
<dbReference type="GeneID" id="17322046"/>
<proteinExistence type="predicted"/>
<dbReference type="Gene3D" id="3.50.50.60">
    <property type="entry name" value="FAD/NAD(P)-binding domain"/>
    <property type="match status" value="1"/>
</dbReference>
<dbReference type="InterPro" id="IPR036188">
    <property type="entry name" value="FAD/NAD-bd_sf"/>
</dbReference>
<dbReference type="Gramene" id="CDF34515">
    <property type="protein sequence ID" value="CDF34515"/>
    <property type="gene ID" value="CHC_T00002880001"/>
</dbReference>
<dbReference type="InterPro" id="IPR045892">
    <property type="entry name" value="CrtISO-like"/>
</dbReference>
<protein>
    <recommendedName>
        <fullName evidence="3">Amine oxidase domain-containing protein</fullName>
    </recommendedName>
</protein>
<evidence type="ECO:0008006" key="3">
    <source>
        <dbReference type="Google" id="ProtNLM"/>
    </source>
</evidence>
<name>R7QAP0_CHOCR</name>